<evidence type="ECO:0000313" key="2">
    <source>
        <dbReference type="EMBL" id="KKM88371.1"/>
    </source>
</evidence>
<protein>
    <submittedName>
        <fullName evidence="2">Uncharacterized protein</fullName>
    </submittedName>
</protein>
<comment type="caution">
    <text evidence="2">The sequence shown here is derived from an EMBL/GenBank/DDBJ whole genome shotgun (WGS) entry which is preliminary data.</text>
</comment>
<evidence type="ECO:0000256" key="1">
    <source>
        <dbReference type="SAM" id="MobiDB-lite"/>
    </source>
</evidence>
<feature type="region of interest" description="Disordered" evidence="1">
    <location>
        <begin position="1"/>
        <end position="29"/>
    </location>
</feature>
<dbReference type="EMBL" id="LAZR01006965">
    <property type="protein sequence ID" value="KKM88371.1"/>
    <property type="molecule type" value="Genomic_DNA"/>
</dbReference>
<organism evidence="2">
    <name type="scientific">marine sediment metagenome</name>
    <dbReference type="NCBI Taxonomy" id="412755"/>
    <lineage>
        <taxon>unclassified sequences</taxon>
        <taxon>metagenomes</taxon>
        <taxon>ecological metagenomes</taxon>
    </lineage>
</organism>
<name>A0A0F9LMI3_9ZZZZ</name>
<gene>
    <name evidence="2" type="ORF">LCGC14_1259380</name>
</gene>
<accession>A0A0F9LMI3</accession>
<dbReference type="AlphaFoldDB" id="A0A0F9LMI3"/>
<feature type="compositionally biased region" description="Polar residues" evidence="1">
    <location>
        <begin position="1"/>
        <end position="17"/>
    </location>
</feature>
<sequence length="150" mass="15797">MSTSQSKVVGSRNQPLTQGPVGDGYPLIVEDSGVNTNPEKYIHDNAFRSDVIDRAGAVATPLYTVATTPVRTAGLTVDIWWIYFHNHSGGAATVWLESPLGTVISGTVQLANDQGVMLNVKPLPVVDEDILVNASANDVEAQIGGVEAAP</sequence>
<proteinExistence type="predicted"/>
<reference evidence="2" key="1">
    <citation type="journal article" date="2015" name="Nature">
        <title>Complex archaea that bridge the gap between prokaryotes and eukaryotes.</title>
        <authorList>
            <person name="Spang A."/>
            <person name="Saw J.H."/>
            <person name="Jorgensen S.L."/>
            <person name="Zaremba-Niedzwiedzka K."/>
            <person name="Martijn J."/>
            <person name="Lind A.E."/>
            <person name="van Eijk R."/>
            <person name="Schleper C."/>
            <person name="Guy L."/>
            <person name="Ettema T.J."/>
        </authorList>
    </citation>
    <scope>NUCLEOTIDE SEQUENCE</scope>
</reference>